<protein>
    <recommendedName>
        <fullName evidence="3">Reverse transcriptase zinc-binding domain-containing protein</fullName>
    </recommendedName>
</protein>
<proteinExistence type="predicted"/>
<gene>
    <name evidence="1" type="ORF">LIER_24730</name>
</gene>
<evidence type="ECO:0000313" key="1">
    <source>
        <dbReference type="EMBL" id="GAA0170482.1"/>
    </source>
</evidence>
<keyword evidence="2" id="KW-1185">Reference proteome</keyword>
<evidence type="ECO:0000313" key="2">
    <source>
        <dbReference type="Proteomes" id="UP001454036"/>
    </source>
</evidence>
<dbReference type="AlphaFoldDB" id="A0AAV3R238"/>
<comment type="caution">
    <text evidence="1">The sequence shown here is derived from an EMBL/GenBank/DDBJ whole genome shotgun (WGS) entry which is preliminary data.</text>
</comment>
<accession>A0AAV3R238</accession>
<dbReference type="Proteomes" id="UP001454036">
    <property type="component" value="Unassembled WGS sequence"/>
</dbReference>
<evidence type="ECO:0008006" key="3">
    <source>
        <dbReference type="Google" id="ProtNLM"/>
    </source>
</evidence>
<name>A0AAV3R238_LITER</name>
<reference evidence="1 2" key="1">
    <citation type="submission" date="2024-01" db="EMBL/GenBank/DDBJ databases">
        <title>The complete chloroplast genome sequence of Lithospermum erythrorhizon: insights into the phylogenetic relationship among Boraginaceae species and the maternal lineages of purple gromwells.</title>
        <authorList>
            <person name="Okada T."/>
            <person name="Watanabe K."/>
        </authorList>
    </citation>
    <scope>NUCLEOTIDE SEQUENCE [LARGE SCALE GENOMIC DNA]</scope>
</reference>
<dbReference type="EMBL" id="BAABME010007265">
    <property type="protein sequence ID" value="GAA0170482.1"/>
    <property type="molecule type" value="Genomic_DNA"/>
</dbReference>
<sequence>MGHLFFECAYSATIWRLLLQKLGSYRQGMCWNEEKQWIIANLKGKSFRKQIGRLVLGCAVSAIWTERNSRTFTSVNKSTDQLLFSIFSNVAARGSSWKRVKRTQTNLSLCLEWGIDVRCLMN</sequence>
<organism evidence="1 2">
    <name type="scientific">Lithospermum erythrorhizon</name>
    <name type="common">Purple gromwell</name>
    <name type="synonym">Lithospermum officinale var. erythrorhizon</name>
    <dbReference type="NCBI Taxonomy" id="34254"/>
    <lineage>
        <taxon>Eukaryota</taxon>
        <taxon>Viridiplantae</taxon>
        <taxon>Streptophyta</taxon>
        <taxon>Embryophyta</taxon>
        <taxon>Tracheophyta</taxon>
        <taxon>Spermatophyta</taxon>
        <taxon>Magnoliopsida</taxon>
        <taxon>eudicotyledons</taxon>
        <taxon>Gunneridae</taxon>
        <taxon>Pentapetalae</taxon>
        <taxon>asterids</taxon>
        <taxon>lamiids</taxon>
        <taxon>Boraginales</taxon>
        <taxon>Boraginaceae</taxon>
        <taxon>Boraginoideae</taxon>
        <taxon>Lithospermeae</taxon>
        <taxon>Lithospermum</taxon>
    </lineage>
</organism>